<proteinExistence type="predicted"/>
<reference evidence="2 3" key="1">
    <citation type="submission" date="2024-05" db="EMBL/GenBank/DDBJ databases">
        <title>Sinomonas sp. nov., isolated from a waste landfill.</title>
        <authorList>
            <person name="Zhao Y."/>
        </authorList>
    </citation>
    <scope>NUCLEOTIDE SEQUENCE [LARGE SCALE GENOMIC DNA]</scope>
    <source>
        <strain evidence="2 3">CCTCC AB2014300</strain>
    </source>
</reference>
<protein>
    <submittedName>
        <fullName evidence="2">DUF5655 domain-containing protein</fullName>
    </submittedName>
</protein>
<name>A0ABU9X205_9MICC</name>
<dbReference type="Pfam" id="PF18899">
    <property type="entry name" value="DUF5655"/>
    <property type="match status" value="1"/>
</dbReference>
<evidence type="ECO:0000259" key="1">
    <source>
        <dbReference type="Pfam" id="PF18899"/>
    </source>
</evidence>
<evidence type="ECO:0000313" key="2">
    <source>
        <dbReference type="EMBL" id="MEN2745491.1"/>
    </source>
</evidence>
<feature type="domain" description="DUF5655" evidence="1">
    <location>
        <begin position="85"/>
        <end position="189"/>
    </location>
</feature>
<organism evidence="2 3">
    <name type="scientific">Sinomonas halotolerans</name>
    <dbReference type="NCBI Taxonomy" id="1644133"/>
    <lineage>
        <taxon>Bacteria</taxon>
        <taxon>Bacillati</taxon>
        <taxon>Actinomycetota</taxon>
        <taxon>Actinomycetes</taxon>
        <taxon>Micrococcales</taxon>
        <taxon>Micrococcaceae</taxon>
        <taxon>Sinomonas</taxon>
    </lineage>
</organism>
<comment type="caution">
    <text evidence="2">The sequence shown here is derived from an EMBL/GenBank/DDBJ whole genome shotgun (WGS) entry which is preliminary data.</text>
</comment>
<accession>A0ABU9X205</accession>
<dbReference type="RefSeq" id="WP_345885903.1">
    <property type="nucleotide sequence ID" value="NZ_JBDFRB010000013.1"/>
</dbReference>
<dbReference type="Proteomes" id="UP001422074">
    <property type="component" value="Unassembled WGS sequence"/>
</dbReference>
<gene>
    <name evidence="2" type="ORF">ABCQ75_13230</name>
</gene>
<dbReference type="EMBL" id="JBDFRB010000013">
    <property type="protein sequence ID" value="MEN2745491.1"/>
    <property type="molecule type" value="Genomic_DNA"/>
</dbReference>
<evidence type="ECO:0000313" key="3">
    <source>
        <dbReference type="Proteomes" id="UP001422074"/>
    </source>
</evidence>
<sequence length="191" mass="21524">MAEAARTWKGMIEMCQGLLVRKTGQDRAWWAARARAAGVLDDRALAEWMGSEHGVTGYARYAVSWEMFGYPEFMLRDADELFAGQYEDREHLRPIGEAILAWAGEADGVTVQMRKTYVSLHSPRRKFAQVAPATKSAVDVALRWEGPAPERLEPLRARPGDPFAWRIRLRSADEADEELFSLLAAARDQNS</sequence>
<keyword evidence="3" id="KW-1185">Reference proteome</keyword>
<dbReference type="InterPro" id="IPR043714">
    <property type="entry name" value="DUF5655"/>
</dbReference>